<evidence type="ECO:0000313" key="3">
    <source>
        <dbReference type="Proteomes" id="UP000774326"/>
    </source>
</evidence>
<accession>A0A9P8TKT7</accession>
<name>A0A9P8TKT7_WICPI</name>
<proteinExistence type="predicted"/>
<keyword evidence="1" id="KW-0472">Membrane</keyword>
<evidence type="ECO:0000313" key="2">
    <source>
        <dbReference type="EMBL" id="KAH3682531.1"/>
    </source>
</evidence>
<comment type="caution">
    <text evidence="2">The sequence shown here is derived from an EMBL/GenBank/DDBJ whole genome shotgun (WGS) entry which is preliminary data.</text>
</comment>
<evidence type="ECO:0000256" key="1">
    <source>
        <dbReference type="SAM" id="Phobius"/>
    </source>
</evidence>
<keyword evidence="1" id="KW-0812">Transmembrane</keyword>
<organism evidence="2 3">
    <name type="scientific">Wickerhamomyces pijperi</name>
    <name type="common">Yeast</name>
    <name type="synonym">Pichia pijperi</name>
    <dbReference type="NCBI Taxonomy" id="599730"/>
    <lineage>
        <taxon>Eukaryota</taxon>
        <taxon>Fungi</taxon>
        <taxon>Dikarya</taxon>
        <taxon>Ascomycota</taxon>
        <taxon>Saccharomycotina</taxon>
        <taxon>Saccharomycetes</taxon>
        <taxon>Phaffomycetales</taxon>
        <taxon>Wickerhamomycetaceae</taxon>
        <taxon>Wickerhamomyces</taxon>
    </lineage>
</organism>
<dbReference type="Proteomes" id="UP000774326">
    <property type="component" value="Unassembled WGS sequence"/>
</dbReference>
<reference evidence="2" key="1">
    <citation type="journal article" date="2021" name="Open Biol.">
        <title>Shared evolutionary footprints suggest mitochondrial oxidative damage underlies multiple complex I losses in fungi.</title>
        <authorList>
            <person name="Schikora-Tamarit M.A."/>
            <person name="Marcet-Houben M."/>
            <person name="Nosek J."/>
            <person name="Gabaldon T."/>
        </authorList>
    </citation>
    <scope>NUCLEOTIDE SEQUENCE</scope>
    <source>
        <strain evidence="2">CBS2887</strain>
    </source>
</reference>
<keyword evidence="3" id="KW-1185">Reference proteome</keyword>
<feature type="transmembrane region" description="Helical" evidence="1">
    <location>
        <begin position="41"/>
        <end position="61"/>
    </location>
</feature>
<keyword evidence="1" id="KW-1133">Transmembrane helix</keyword>
<sequence length="126" mass="13696">MGCTPILSVKKEEMKTMTKVSKIDNLESEPLSMAHPNPNGIAMLTNPTLSAILAFFLMNSISTSNPTKNKNKMTPKLAIKLRSGIEGLGKQVDVKLGIRPKTEGPKRIPAMTSEMTRGCLIKLIGM</sequence>
<gene>
    <name evidence="2" type="ORF">WICPIJ_006504</name>
</gene>
<dbReference type="AlphaFoldDB" id="A0A9P8TKT7"/>
<dbReference type="EMBL" id="JAEUBG010003663">
    <property type="protein sequence ID" value="KAH3682531.1"/>
    <property type="molecule type" value="Genomic_DNA"/>
</dbReference>
<protein>
    <submittedName>
        <fullName evidence="2">Uncharacterized protein</fullName>
    </submittedName>
</protein>
<reference evidence="2" key="2">
    <citation type="submission" date="2021-01" db="EMBL/GenBank/DDBJ databases">
        <authorList>
            <person name="Schikora-Tamarit M.A."/>
        </authorList>
    </citation>
    <scope>NUCLEOTIDE SEQUENCE</scope>
    <source>
        <strain evidence="2">CBS2887</strain>
    </source>
</reference>